<dbReference type="InterPro" id="IPR027417">
    <property type="entry name" value="P-loop_NTPase"/>
</dbReference>
<organism evidence="3 4">
    <name type="scientific">Protopolystoma xenopodis</name>
    <dbReference type="NCBI Taxonomy" id="117903"/>
    <lineage>
        <taxon>Eukaryota</taxon>
        <taxon>Metazoa</taxon>
        <taxon>Spiralia</taxon>
        <taxon>Lophotrochozoa</taxon>
        <taxon>Platyhelminthes</taxon>
        <taxon>Monogenea</taxon>
        <taxon>Polyopisthocotylea</taxon>
        <taxon>Polystomatidea</taxon>
        <taxon>Polystomatidae</taxon>
        <taxon>Protopolystoma</taxon>
    </lineage>
</organism>
<evidence type="ECO:0000313" key="4">
    <source>
        <dbReference type="Proteomes" id="UP000784294"/>
    </source>
</evidence>
<evidence type="ECO:0000256" key="1">
    <source>
        <dbReference type="ARBA" id="ARBA00006270"/>
    </source>
</evidence>
<dbReference type="Pfam" id="PF00071">
    <property type="entry name" value="Ras"/>
    <property type="match status" value="1"/>
</dbReference>
<proteinExistence type="inferred from homology"/>
<dbReference type="OrthoDB" id="9989112at2759"/>
<evidence type="ECO:0000313" key="3">
    <source>
        <dbReference type="EMBL" id="VEL38305.1"/>
    </source>
</evidence>
<gene>
    <name evidence="3" type="ORF">PXEA_LOCUS31745</name>
</gene>
<dbReference type="GO" id="GO:0005525">
    <property type="term" value="F:GTP binding"/>
    <property type="evidence" value="ECO:0007669"/>
    <property type="project" value="InterPro"/>
</dbReference>
<dbReference type="InterPro" id="IPR001806">
    <property type="entry name" value="Small_GTPase"/>
</dbReference>
<evidence type="ECO:0000256" key="2">
    <source>
        <dbReference type="ARBA" id="ARBA00022741"/>
    </source>
</evidence>
<name>A0A448XJQ6_9PLAT</name>
<dbReference type="PANTHER" id="PTHR47978">
    <property type="match status" value="1"/>
</dbReference>
<keyword evidence="4" id="KW-1185">Reference proteome</keyword>
<sequence length="159" mass="17825">MDHRQNQRQPHSDSSTNCISPGIPTFTACIGHLTSFYHRFSLPICKFHCRMNKVASTFENNSGEFRNNLLPSLAALNPPSPPIILVGNKIDLLDICEVDRGLAESLAKQWHCPVVETSALTGKNVHEAFLKLVQQTISKIEYSDIYVLLFDFCGYAKQC</sequence>
<dbReference type="SMART" id="SM00173">
    <property type="entry name" value="RAS"/>
    <property type="match status" value="1"/>
</dbReference>
<dbReference type="GO" id="GO:0003924">
    <property type="term" value="F:GTPase activity"/>
    <property type="evidence" value="ECO:0007669"/>
    <property type="project" value="InterPro"/>
</dbReference>
<reference evidence="3" key="1">
    <citation type="submission" date="2018-11" db="EMBL/GenBank/DDBJ databases">
        <authorList>
            <consortium name="Pathogen Informatics"/>
        </authorList>
    </citation>
    <scope>NUCLEOTIDE SEQUENCE</scope>
</reference>
<comment type="caution">
    <text evidence="3">The sequence shown here is derived from an EMBL/GenBank/DDBJ whole genome shotgun (WGS) entry which is preliminary data.</text>
</comment>
<dbReference type="EMBL" id="CAAALY010257513">
    <property type="protein sequence ID" value="VEL38305.1"/>
    <property type="molecule type" value="Genomic_DNA"/>
</dbReference>
<dbReference type="AlphaFoldDB" id="A0A448XJQ6"/>
<dbReference type="Gene3D" id="3.40.50.300">
    <property type="entry name" value="P-loop containing nucleotide triphosphate hydrolases"/>
    <property type="match status" value="1"/>
</dbReference>
<dbReference type="Proteomes" id="UP000784294">
    <property type="component" value="Unassembled WGS sequence"/>
</dbReference>
<dbReference type="PROSITE" id="PS51257">
    <property type="entry name" value="PROKAR_LIPOPROTEIN"/>
    <property type="match status" value="1"/>
</dbReference>
<keyword evidence="2" id="KW-0547">Nucleotide-binding</keyword>
<dbReference type="PROSITE" id="PS51419">
    <property type="entry name" value="RAB"/>
    <property type="match status" value="1"/>
</dbReference>
<accession>A0A448XJQ6</accession>
<dbReference type="PRINTS" id="PR00449">
    <property type="entry name" value="RASTRNSFRMNG"/>
</dbReference>
<dbReference type="SUPFAM" id="SSF52540">
    <property type="entry name" value="P-loop containing nucleoside triphosphate hydrolases"/>
    <property type="match status" value="1"/>
</dbReference>
<comment type="similarity">
    <text evidence="1">Belongs to the small GTPase superfamily. Rab family.</text>
</comment>
<dbReference type="SMART" id="SM00175">
    <property type="entry name" value="RAB"/>
    <property type="match status" value="1"/>
</dbReference>
<protein>
    <submittedName>
        <fullName evidence="3">Uncharacterized protein</fullName>
    </submittedName>
</protein>